<organism evidence="1 2">
    <name type="scientific">Actinidia rufa</name>
    <dbReference type="NCBI Taxonomy" id="165716"/>
    <lineage>
        <taxon>Eukaryota</taxon>
        <taxon>Viridiplantae</taxon>
        <taxon>Streptophyta</taxon>
        <taxon>Embryophyta</taxon>
        <taxon>Tracheophyta</taxon>
        <taxon>Spermatophyta</taxon>
        <taxon>Magnoliopsida</taxon>
        <taxon>eudicotyledons</taxon>
        <taxon>Gunneridae</taxon>
        <taxon>Pentapetalae</taxon>
        <taxon>asterids</taxon>
        <taxon>Ericales</taxon>
        <taxon>Actinidiaceae</taxon>
        <taxon>Actinidia</taxon>
    </lineage>
</organism>
<evidence type="ECO:0000313" key="1">
    <source>
        <dbReference type="EMBL" id="GFS31519.1"/>
    </source>
</evidence>
<evidence type="ECO:0000313" key="2">
    <source>
        <dbReference type="Proteomes" id="UP000585474"/>
    </source>
</evidence>
<accession>A0A7J0DBB0</accession>
<dbReference type="PANTHER" id="PTHR21677">
    <property type="entry name" value="CRAMPED PROTEIN"/>
    <property type="match status" value="1"/>
</dbReference>
<dbReference type="InterPro" id="IPR055315">
    <property type="entry name" value="Cramped-like"/>
</dbReference>
<dbReference type="AlphaFoldDB" id="A0A7J0DBB0"/>
<proteinExistence type="predicted"/>
<reference evidence="2" key="1">
    <citation type="submission" date="2019-07" db="EMBL/GenBank/DDBJ databases">
        <title>De Novo Assembly of kiwifruit Actinidia rufa.</title>
        <authorList>
            <person name="Sugita-Konishi S."/>
            <person name="Sato K."/>
            <person name="Mori E."/>
            <person name="Abe Y."/>
            <person name="Kisaki G."/>
            <person name="Hamano K."/>
            <person name="Suezawa K."/>
            <person name="Otani M."/>
            <person name="Fukuda T."/>
            <person name="Manabe T."/>
            <person name="Gomi K."/>
            <person name="Tabuchi M."/>
            <person name="Akimitsu K."/>
            <person name="Kataoka I."/>
        </authorList>
    </citation>
    <scope>NUCLEOTIDE SEQUENCE [LARGE SCALE GENOMIC DNA]</scope>
    <source>
        <strain evidence="2">cv. Fuchu</strain>
    </source>
</reference>
<sequence>MKTTKQREGKTVEVPKKHNAIVCCTGVKKFEKRIGRRHPRRAVSKSPFYAEDDPGILPLSAGQMGGQQLLRKFTMYQETTKEVLKLEPKIGLHPSEKIKLQLFPVDEGTRIGLENDGHNPFLELTLRARKKISSVLKHLNCKWEYSTVALGDPMLFPYNIQLEKLSSYKRWTLNDKGVSAGDVHAAIQSPTVFRLRYGWFPNLEPKTIAVPSRSTHLGTCFDSEGLQKDCSKISELMDDRKEKRQITSEDFRTINPNKTANAVVTKNMSVDAPVDCLDDEVKVGNGLAQTVVPWDNSLTNLRIGGLLSDASLQGKISCYNPKSEGTKLNSQPIQLISSEISIGGLLSEASLQGRINNHEPKSNEGKLGLQLTMDQGLIQSSVPWSDSLTNLSIGGLLSEASLLGKIDSYDPKSNGSKLGLQPTPLISDSLDAFIAGQLDSQPQESKPLPHVSRSSILDAEETCHAFPFRKFSSSGKDVHVIGNATPWDSNHGGSSKSFKFSNFSKEMDAFLHSFRTTFEIGDEVFLDAYTGGDSTTGLDGQGEFAQDPPCQESNTGMLTHFGVNNDESSLGLAGIKWIATFMEGFLHLRIRNCRKQAQVDAIANAWRTILCGILICKVPVLGEAAFAGCF</sequence>
<gene>
    <name evidence="1" type="ORF">Acr_00g0017810</name>
</gene>
<comment type="caution">
    <text evidence="1">The sequence shown here is derived from an EMBL/GenBank/DDBJ whole genome shotgun (WGS) entry which is preliminary data.</text>
</comment>
<dbReference type="GO" id="GO:0005634">
    <property type="term" value="C:nucleus"/>
    <property type="evidence" value="ECO:0007669"/>
    <property type="project" value="TreeGrafter"/>
</dbReference>
<name>A0A7J0DBB0_9ERIC</name>
<dbReference type="GO" id="GO:0003682">
    <property type="term" value="F:chromatin binding"/>
    <property type="evidence" value="ECO:0007669"/>
    <property type="project" value="InterPro"/>
</dbReference>
<dbReference type="PANTHER" id="PTHR21677:SF4">
    <property type="entry name" value="TSL-KINASE INTERACTING-LIKE PROTEIN"/>
    <property type="match status" value="1"/>
</dbReference>
<keyword evidence="1" id="KW-0808">Transferase</keyword>
<dbReference type="GO" id="GO:0016301">
    <property type="term" value="F:kinase activity"/>
    <property type="evidence" value="ECO:0007669"/>
    <property type="project" value="UniProtKB-KW"/>
</dbReference>
<keyword evidence="2" id="KW-1185">Reference proteome</keyword>
<protein>
    <submittedName>
        <fullName evidence="1">TSL-kinase interacting protein 1</fullName>
    </submittedName>
</protein>
<dbReference type="GO" id="GO:0007389">
    <property type="term" value="P:pattern specification process"/>
    <property type="evidence" value="ECO:0007669"/>
    <property type="project" value="TreeGrafter"/>
</dbReference>
<dbReference type="Proteomes" id="UP000585474">
    <property type="component" value="Unassembled WGS sequence"/>
</dbReference>
<dbReference type="EMBL" id="BJWL01000146">
    <property type="protein sequence ID" value="GFS31519.1"/>
    <property type="molecule type" value="Genomic_DNA"/>
</dbReference>
<dbReference type="OrthoDB" id="745018at2759"/>
<keyword evidence="1" id="KW-0418">Kinase</keyword>